<comment type="caution">
    <text evidence="1">The sequence shown here is derived from an EMBL/GenBank/DDBJ whole genome shotgun (WGS) entry which is preliminary data.</text>
</comment>
<reference evidence="1" key="1">
    <citation type="submission" date="2022-07" db="EMBL/GenBank/DDBJ databases">
        <title>Phylogenomic reconstructions and comparative analyses of Kickxellomycotina fungi.</title>
        <authorList>
            <person name="Reynolds N.K."/>
            <person name="Stajich J.E."/>
            <person name="Barry K."/>
            <person name="Grigoriev I.V."/>
            <person name="Crous P."/>
            <person name="Smith M.E."/>
        </authorList>
    </citation>
    <scope>NUCLEOTIDE SEQUENCE</scope>
    <source>
        <strain evidence="1">RSA 567</strain>
    </source>
</reference>
<gene>
    <name evidence="1" type="ORF">H4R34_006165</name>
</gene>
<feature type="non-terminal residue" evidence="1">
    <location>
        <position position="1"/>
    </location>
</feature>
<organism evidence="1 2">
    <name type="scientific">Dimargaris verticillata</name>
    <dbReference type="NCBI Taxonomy" id="2761393"/>
    <lineage>
        <taxon>Eukaryota</taxon>
        <taxon>Fungi</taxon>
        <taxon>Fungi incertae sedis</taxon>
        <taxon>Zoopagomycota</taxon>
        <taxon>Kickxellomycotina</taxon>
        <taxon>Dimargaritomycetes</taxon>
        <taxon>Dimargaritales</taxon>
        <taxon>Dimargaritaceae</taxon>
        <taxon>Dimargaris</taxon>
    </lineage>
</organism>
<sequence length="107" mass="11230">GDASNGPEGGSLASSDDAASPRLPAIPLQALPKALAVSTVFASPIYDIPLATGLNAIELWVSNFPPSNAPNTVHTAVAKLPEAMLQPLQDSANHVRYEQRIKIFVTK</sequence>
<dbReference type="AlphaFoldDB" id="A0A9W8E9Y3"/>
<evidence type="ECO:0000313" key="1">
    <source>
        <dbReference type="EMBL" id="KAJ1969405.1"/>
    </source>
</evidence>
<evidence type="ECO:0000313" key="2">
    <source>
        <dbReference type="Proteomes" id="UP001151582"/>
    </source>
</evidence>
<name>A0A9W8E9Y3_9FUNG</name>
<accession>A0A9W8E9Y3</accession>
<proteinExistence type="predicted"/>
<keyword evidence="2" id="KW-1185">Reference proteome</keyword>
<dbReference type="Proteomes" id="UP001151582">
    <property type="component" value="Unassembled WGS sequence"/>
</dbReference>
<protein>
    <submittedName>
        <fullName evidence="1">Uncharacterized protein</fullName>
    </submittedName>
</protein>
<dbReference type="EMBL" id="JANBQB010001945">
    <property type="protein sequence ID" value="KAJ1969405.1"/>
    <property type="molecule type" value="Genomic_DNA"/>
</dbReference>